<dbReference type="SMART" id="SM00091">
    <property type="entry name" value="PAS"/>
    <property type="match status" value="2"/>
</dbReference>
<reference evidence="5 6" key="1">
    <citation type="journal article" date="2012" name="Genome Biol. Evol.">
        <title>Genome Sequence of the Mesophilic Thermotogales Bacterium Mesotoga prima MesG1.Ag.4.2 Reveals the Largest Thermotogales Genome To Date.</title>
        <authorList>
            <person name="Zhaxybayeva O."/>
            <person name="Swithers K.S."/>
            <person name="Foght J."/>
            <person name="Green A.G."/>
            <person name="Bruce D."/>
            <person name="Detter C."/>
            <person name="Han S."/>
            <person name="Teshima H."/>
            <person name="Han J."/>
            <person name="Woyke T."/>
            <person name="Pitluck S."/>
            <person name="Nolan M."/>
            <person name="Ivanova N."/>
            <person name="Pati A."/>
            <person name="Land M.L."/>
            <person name="Dlutek M."/>
            <person name="Doolittle W.F."/>
            <person name="Noll K.M."/>
            <person name="Nesbo C.L."/>
        </authorList>
    </citation>
    <scope>NUCLEOTIDE SEQUENCE [LARGE SCALE GENOMIC DNA]</scope>
    <source>
        <strain evidence="6">mesG1.Ag.4.2</strain>
    </source>
</reference>
<dbReference type="InterPro" id="IPR003607">
    <property type="entry name" value="HD/PDEase_dom"/>
</dbReference>
<dbReference type="InterPro" id="IPR000014">
    <property type="entry name" value="PAS"/>
</dbReference>
<evidence type="ECO:0000313" key="5">
    <source>
        <dbReference type="EMBL" id="AFK07972.1"/>
    </source>
</evidence>
<dbReference type="RefSeq" id="WP_014731722.1">
    <property type="nucleotide sequence ID" value="NC_017934.1"/>
</dbReference>
<dbReference type="CDD" id="cd00077">
    <property type="entry name" value="HDc"/>
    <property type="match status" value="1"/>
</dbReference>
<keyword evidence="6" id="KW-1185">Reference proteome</keyword>
<evidence type="ECO:0000313" key="6">
    <source>
        <dbReference type="Proteomes" id="UP000002881"/>
    </source>
</evidence>
<dbReference type="STRING" id="660470.Theba_2347"/>
<feature type="domain" description="PAS" evidence="1">
    <location>
        <begin position="224"/>
        <end position="294"/>
    </location>
</feature>
<gene>
    <name evidence="5" type="ORF">Theba_2347</name>
</gene>
<feature type="domain" description="PAS" evidence="1">
    <location>
        <begin position="346"/>
        <end position="419"/>
    </location>
</feature>
<dbReference type="Gene3D" id="3.30.450.40">
    <property type="match status" value="1"/>
</dbReference>
<organism evidence="5 6">
    <name type="scientific">Mesotoga prima MesG1.Ag.4.2</name>
    <dbReference type="NCBI Taxonomy" id="660470"/>
    <lineage>
        <taxon>Bacteria</taxon>
        <taxon>Thermotogati</taxon>
        <taxon>Thermotogota</taxon>
        <taxon>Thermotogae</taxon>
        <taxon>Kosmotogales</taxon>
        <taxon>Kosmotogaceae</taxon>
        <taxon>Mesotoga</taxon>
    </lineage>
</organism>
<dbReference type="InterPro" id="IPR035965">
    <property type="entry name" value="PAS-like_dom_sf"/>
</dbReference>
<dbReference type="CDD" id="cd00130">
    <property type="entry name" value="PAS"/>
    <property type="match status" value="2"/>
</dbReference>
<dbReference type="Pfam" id="PF00990">
    <property type="entry name" value="GGDEF"/>
    <property type="match status" value="1"/>
</dbReference>
<evidence type="ECO:0000259" key="2">
    <source>
        <dbReference type="PROSITE" id="PS50113"/>
    </source>
</evidence>
<evidence type="ECO:0000259" key="3">
    <source>
        <dbReference type="PROSITE" id="PS50887"/>
    </source>
</evidence>
<dbReference type="SMART" id="SM00267">
    <property type="entry name" value="GGDEF"/>
    <property type="match status" value="1"/>
</dbReference>
<feature type="domain" description="HD-GYP" evidence="4">
    <location>
        <begin position="776"/>
        <end position="964"/>
    </location>
</feature>
<dbReference type="InterPro" id="IPR000160">
    <property type="entry name" value="GGDEF_dom"/>
</dbReference>
<dbReference type="InterPro" id="IPR000700">
    <property type="entry name" value="PAS-assoc_C"/>
</dbReference>
<proteinExistence type="predicted"/>
<dbReference type="Gene3D" id="1.10.3210.10">
    <property type="entry name" value="Hypothetical protein af1432"/>
    <property type="match status" value="1"/>
</dbReference>
<dbReference type="SMART" id="SM00471">
    <property type="entry name" value="HDc"/>
    <property type="match status" value="1"/>
</dbReference>
<dbReference type="InterPro" id="IPR029787">
    <property type="entry name" value="Nucleotide_cyclase"/>
</dbReference>
<evidence type="ECO:0000259" key="4">
    <source>
        <dbReference type="PROSITE" id="PS51832"/>
    </source>
</evidence>
<dbReference type="InterPro" id="IPR029016">
    <property type="entry name" value="GAF-like_dom_sf"/>
</dbReference>
<dbReference type="InterPro" id="IPR013656">
    <property type="entry name" value="PAS_4"/>
</dbReference>
<dbReference type="Pfam" id="PF08448">
    <property type="entry name" value="PAS_4"/>
    <property type="match status" value="1"/>
</dbReference>
<dbReference type="PROSITE" id="PS51832">
    <property type="entry name" value="HD_GYP"/>
    <property type="match status" value="1"/>
</dbReference>
<dbReference type="PANTHER" id="PTHR43155:SF2">
    <property type="entry name" value="CYCLIC DI-GMP PHOSPHODIESTERASE PA4108"/>
    <property type="match status" value="1"/>
</dbReference>
<dbReference type="InterPro" id="IPR003018">
    <property type="entry name" value="GAF"/>
</dbReference>
<dbReference type="EMBL" id="CP003532">
    <property type="protein sequence ID" value="AFK07972.1"/>
    <property type="molecule type" value="Genomic_DNA"/>
</dbReference>
<dbReference type="PROSITE" id="PS50112">
    <property type="entry name" value="PAS"/>
    <property type="match status" value="2"/>
</dbReference>
<dbReference type="PROSITE" id="PS50887">
    <property type="entry name" value="GGDEF"/>
    <property type="match status" value="1"/>
</dbReference>
<feature type="domain" description="GGDEF" evidence="3">
    <location>
        <begin position="653"/>
        <end position="784"/>
    </location>
</feature>
<dbReference type="Gene3D" id="3.30.450.20">
    <property type="entry name" value="PAS domain"/>
    <property type="match status" value="2"/>
</dbReference>
<dbReference type="Proteomes" id="UP000002881">
    <property type="component" value="Chromosome"/>
</dbReference>
<dbReference type="SUPFAM" id="SSF55073">
    <property type="entry name" value="Nucleotide cyclase"/>
    <property type="match status" value="1"/>
</dbReference>
<dbReference type="GeneID" id="87108064"/>
<dbReference type="InterPro" id="IPR037522">
    <property type="entry name" value="HD_GYP_dom"/>
</dbReference>
<dbReference type="SUPFAM" id="SSF55785">
    <property type="entry name" value="PYP-like sensor domain (PAS domain)"/>
    <property type="match status" value="2"/>
</dbReference>
<dbReference type="Pfam" id="PF13185">
    <property type="entry name" value="GAF_2"/>
    <property type="match status" value="1"/>
</dbReference>
<sequence precursor="true">MKNRLISLFLAAIATVFAAVIIFAMTEVRYSKIENHIANSARIITENNAKTAFLGYFHWDSMYEALESGDADFVIYNLEDLLKNNSLIEGVVVVYRNEEFVSAGESFQTLRDHTIGASAFYEIIPSGEDLLATMRVTDSAGLESLKDSYAILKLNLDEILRLLTTEDYRLSSVEGTSVFEGISLSIIRKWSPANYATVSLVFLMSLSFTMIVQRLEGKRSIASKNNEMLLLLNHIPTLIWYFKDSETFGIVNKSFAEFFGMRPEDIEGRKIREIFSGEDLSTSIETNKLVFAGKEEHIYEQDTRNSKGELRTLIVTKTPEIDENGNIKSVVCSACDVTDERKALRRIELIQFGLDNANDEAFWIAPDGSILYANSAACKSLGYSREEITAMKVNDLDKSLEADDRKSSWERLKSNGKDNFEAYHLRKDGSTFPVEINRNYFKYDGREYEFTFARDISDRLKSFEILERDKFRIERLHEAALNLERCSELQSVYDLVIEAAKEILEFDICFICVREEENLVIKASSNLNPRDPLEMSIDKGIVGRTYREKKSYVIDDIQEFPGALRTNDIYRAGLSVPVGDVGVFQAMSVKKAIFGEQELRLAELLMSHAREAIVRIETEKRMNYMSLHDKLTDLYNRLYFEEELKRLEGSRFYPISIVSADIDGLKLINDTMGHSRGDQILIELSQILRSCFRKTDVVARFGGDEFAIILIKTDEEITEKIALRVRKIVEKFNMNNSGPPLSVSMGIATSNGPEQELVETLKQADDLMYRDKLYRSSSVRSQMVNTLLVTLAEKDQISGGHAKRLQKLCLELGRRARLSTRQLSDLALFAQVHDLGKVGIPDSILFKPGPLTADEWRIMKLHPEKGYRIAISSPDLSSVADLILKHHERWDGRGYPLGISGEDIPIECRILSIVDAFDAMTNDRPYSRAISKEEAVEEIVNCSGTQFDPKLVQMFKSIVSNELV</sequence>
<feature type="domain" description="PAC" evidence="2">
    <location>
        <begin position="297"/>
        <end position="349"/>
    </location>
</feature>
<dbReference type="Pfam" id="PF13487">
    <property type="entry name" value="HD_5"/>
    <property type="match status" value="1"/>
</dbReference>
<dbReference type="Gene3D" id="3.30.70.270">
    <property type="match status" value="1"/>
</dbReference>
<dbReference type="PANTHER" id="PTHR43155">
    <property type="entry name" value="CYCLIC DI-GMP PHOSPHODIESTERASE PA4108-RELATED"/>
    <property type="match status" value="1"/>
</dbReference>
<dbReference type="KEGG" id="mpg:Theba_2347"/>
<evidence type="ECO:0000259" key="1">
    <source>
        <dbReference type="PROSITE" id="PS50112"/>
    </source>
</evidence>
<dbReference type="eggNOG" id="COG2203">
    <property type="taxonomic scope" value="Bacteria"/>
</dbReference>
<dbReference type="Pfam" id="PF13426">
    <property type="entry name" value="PAS_9"/>
    <property type="match status" value="1"/>
</dbReference>
<protein>
    <submittedName>
        <fullName evidence="5">PAS domain S-box/diguanylate cyclase (GGDEF) domain-containing protein</fullName>
    </submittedName>
</protein>
<dbReference type="SUPFAM" id="SSF109604">
    <property type="entry name" value="HD-domain/PDEase-like"/>
    <property type="match status" value="1"/>
</dbReference>
<dbReference type="InterPro" id="IPR043128">
    <property type="entry name" value="Rev_trsase/Diguanyl_cyclase"/>
</dbReference>
<accession>I2F7R9</accession>
<dbReference type="NCBIfam" id="TIGR00229">
    <property type="entry name" value="sensory_box"/>
    <property type="match status" value="2"/>
</dbReference>
<dbReference type="eggNOG" id="COG3437">
    <property type="taxonomic scope" value="Bacteria"/>
</dbReference>
<dbReference type="HOGENOM" id="CLU_000445_92_5_0"/>
<dbReference type="CDD" id="cd01949">
    <property type="entry name" value="GGDEF"/>
    <property type="match status" value="1"/>
</dbReference>
<dbReference type="PROSITE" id="PS50113">
    <property type="entry name" value="PAC"/>
    <property type="match status" value="1"/>
</dbReference>
<dbReference type="NCBIfam" id="TIGR00254">
    <property type="entry name" value="GGDEF"/>
    <property type="match status" value="1"/>
</dbReference>
<name>I2F7R9_9BACT</name>
<dbReference type="AlphaFoldDB" id="I2F7R9"/>
<dbReference type="SUPFAM" id="SSF55781">
    <property type="entry name" value="GAF domain-like"/>
    <property type="match status" value="1"/>
</dbReference>